<comment type="caution">
    <text evidence="1">The sequence shown here is derived from an EMBL/GenBank/DDBJ whole genome shotgun (WGS) entry which is preliminary data.</text>
</comment>
<evidence type="ECO:0000313" key="1">
    <source>
        <dbReference type="EMBL" id="KAI0044333.1"/>
    </source>
</evidence>
<gene>
    <name evidence="1" type="ORF">FA95DRAFT_264513</name>
</gene>
<reference evidence="1" key="2">
    <citation type="journal article" date="2022" name="New Phytol.">
        <title>Evolutionary transition to the ectomycorrhizal habit in the genomes of a hyperdiverse lineage of mushroom-forming fungi.</title>
        <authorList>
            <person name="Looney B."/>
            <person name="Miyauchi S."/>
            <person name="Morin E."/>
            <person name="Drula E."/>
            <person name="Courty P.E."/>
            <person name="Kohler A."/>
            <person name="Kuo A."/>
            <person name="LaButti K."/>
            <person name="Pangilinan J."/>
            <person name="Lipzen A."/>
            <person name="Riley R."/>
            <person name="Andreopoulos W."/>
            <person name="He G."/>
            <person name="Johnson J."/>
            <person name="Nolan M."/>
            <person name="Tritt A."/>
            <person name="Barry K.W."/>
            <person name="Grigoriev I.V."/>
            <person name="Nagy L.G."/>
            <person name="Hibbett D."/>
            <person name="Henrissat B."/>
            <person name="Matheny P.B."/>
            <person name="Labbe J."/>
            <person name="Martin F.M."/>
        </authorList>
    </citation>
    <scope>NUCLEOTIDE SEQUENCE</scope>
    <source>
        <strain evidence="1">FP105234-sp</strain>
    </source>
</reference>
<organism evidence="1 2">
    <name type="scientific">Auriscalpium vulgare</name>
    <dbReference type="NCBI Taxonomy" id="40419"/>
    <lineage>
        <taxon>Eukaryota</taxon>
        <taxon>Fungi</taxon>
        <taxon>Dikarya</taxon>
        <taxon>Basidiomycota</taxon>
        <taxon>Agaricomycotina</taxon>
        <taxon>Agaricomycetes</taxon>
        <taxon>Russulales</taxon>
        <taxon>Auriscalpiaceae</taxon>
        <taxon>Auriscalpium</taxon>
    </lineage>
</organism>
<accession>A0ACB8RLF4</accession>
<evidence type="ECO:0000313" key="2">
    <source>
        <dbReference type="Proteomes" id="UP000814033"/>
    </source>
</evidence>
<keyword evidence="2" id="KW-1185">Reference proteome</keyword>
<protein>
    <submittedName>
        <fullName evidence="1">Uncharacterized protein</fullName>
    </submittedName>
</protein>
<proteinExistence type="predicted"/>
<dbReference type="Proteomes" id="UP000814033">
    <property type="component" value="Unassembled WGS sequence"/>
</dbReference>
<name>A0ACB8RLF4_9AGAM</name>
<dbReference type="EMBL" id="MU275986">
    <property type="protein sequence ID" value="KAI0044333.1"/>
    <property type="molecule type" value="Genomic_DNA"/>
</dbReference>
<sequence length="121" mass="13878">MMRWRHLSRLVFFSRFIHWSARICCILYVVNYVFQILISRGRAHKTCATLVHRAIFLIVSTARSVTVDGYMRSRLHDLPPCQHSRAATVIPLSHAPCRCGILATILLTYLSPQHQSVRSCA</sequence>
<reference evidence="1" key="1">
    <citation type="submission" date="2021-02" db="EMBL/GenBank/DDBJ databases">
        <authorList>
            <consortium name="DOE Joint Genome Institute"/>
            <person name="Ahrendt S."/>
            <person name="Looney B.P."/>
            <person name="Miyauchi S."/>
            <person name="Morin E."/>
            <person name="Drula E."/>
            <person name="Courty P.E."/>
            <person name="Chicoki N."/>
            <person name="Fauchery L."/>
            <person name="Kohler A."/>
            <person name="Kuo A."/>
            <person name="Labutti K."/>
            <person name="Pangilinan J."/>
            <person name="Lipzen A."/>
            <person name="Riley R."/>
            <person name="Andreopoulos W."/>
            <person name="He G."/>
            <person name="Johnson J."/>
            <person name="Barry K.W."/>
            <person name="Grigoriev I.V."/>
            <person name="Nagy L."/>
            <person name="Hibbett D."/>
            <person name="Henrissat B."/>
            <person name="Matheny P.B."/>
            <person name="Labbe J."/>
            <person name="Martin F."/>
        </authorList>
    </citation>
    <scope>NUCLEOTIDE SEQUENCE</scope>
    <source>
        <strain evidence="1">FP105234-sp</strain>
    </source>
</reference>